<dbReference type="EMBL" id="FOGQ01000006">
    <property type="protein sequence ID" value="SER99711.1"/>
    <property type="molecule type" value="Genomic_DNA"/>
</dbReference>
<organism evidence="2 3">
    <name type="scientific">Corynebacterium cystitidis DSM 20524</name>
    <dbReference type="NCBI Taxonomy" id="1121357"/>
    <lineage>
        <taxon>Bacteria</taxon>
        <taxon>Bacillati</taxon>
        <taxon>Actinomycetota</taxon>
        <taxon>Actinomycetes</taxon>
        <taxon>Mycobacteriales</taxon>
        <taxon>Corynebacteriaceae</taxon>
        <taxon>Corynebacterium</taxon>
    </lineage>
</organism>
<feature type="transmembrane region" description="Helical" evidence="1">
    <location>
        <begin position="6"/>
        <end position="30"/>
    </location>
</feature>
<keyword evidence="3" id="KW-1185">Reference proteome</keyword>
<keyword evidence="1" id="KW-1133">Transmembrane helix</keyword>
<sequence length="161" mass="18637">MLETSVIFQGATFLLILLVLLCFYLFIANFRMQKVTNRKEAFVTATRERLIRALFDDEDIDLQINSNYELRWTIETLLSFQNTYGDAEIRNRISWLANDKLTQPLRKQLSSPWKAKRQYALLAVVQLDMTTLDDEVAGLKPRSPFEKSLIDSAHGKELPHG</sequence>
<evidence type="ECO:0000313" key="3">
    <source>
        <dbReference type="Proteomes" id="UP000198929"/>
    </source>
</evidence>
<accession>A0A1H9TRW5</accession>
<name>A0A1H9TRW5_9CORY</name>
<evidence type="ECO:0000256" key="1">
    <source>
        <dbReference type="SAM" id="Phobius"/>
    </source>
</evidence>
<dbReference type="AlphaFoldDB" id="A0A1H9TRW5"/>
<proteinExistence type="predicted"/>
<dbReference type="Proteomes" id="UP000198929">
    <property type="component" value="Unassembled WGS sequence"/>
</dbReference>
<dbReference type="STRING" id="1121357.SAMN05661109_01522"/>
<gene>
    <name evidence="2" type="ORF">SAMN05661109_01522</name>
</gene>
<keyword evidence="1" id="KW-0472">Membrane</keyword>
<keyword evidence="1" id="KW-0812">Transmembrane</keyword>
<reference evidence="3" key="1">
    <citation type="submission" date="2016-10" db="EMBL/GenBank/DDBJ databases">
        <authorList>
            <person name="Varghese N."/>
            <person name="Submissions S."/>
        </authorList>
    </citation>
    <scope>NUCLEOTIDE SEQUENCE [LARGE SCALE GENOMIC DNA]</scope>
    <source>
        <strain evidence="3">DSM 20524</strain>
    </source>
</reference>
<protein>
    <submittedName>
        <fullName evidence="2">Uncharacterized protein</fullName>
    </submittedName>
</protein>
<evidence type="ECO:0000313" key="2">
    <source>
        <dbReference type="EMBL" id="SER99711.1"/>
    </source>
</evidence>
<dbReference type="RefSeq" id="WP_092258536.1">
    <property type="nucleotide sequence ID" value="NZ_CP047199.1"/>
</dbReference>